<evidence type="ECO:0000256" key="2">
    <source>
        <dbReference type="SAM" id="MobiDB-lite"/>
    </source>
</evidence>
<evidence type="ECO:0000313" key="4">
    <source>
        <dbReference type="EMBL" id="GJT77546.1"/>
    </source>
</evidence>
<feature type="compositionally biased region" description="Basic residues" evidence="2">
    <location>
        <begin position="409"/>
        <end position="440"/>
    </location>
</feature>
<dbReference type="EMBL" id="BQNB010018720">
    <property type="protein sequence ID" value="GJT77546.1"/>
    <property type="molecule type" value="Genomic_DNA"/>
</dbReference>
<feature type="region of interest" description="Disordered" evidence="2">
    <location>
        <begin position="390"/>
        <end position="499"/>
    </location>
</feature>
<keyword evidence="1" id="KW-0479">Metal-binding</keyword>
<evidence type="ECO:0000256" key="1">
    <source>
        <dbReference type="PROSITE-ProRule" id="PRU00047"/>
    </source>
</evidence>
<dbReference type="Pfam" id="PF03101">
    <property type="entry name" value="FAR1"/>
    <property type="match status" value="1"/>
</dbReference>
<organism evidence="4 5">
    <name type="scientific">Tanacetum coccineum</name>
    <dbReference type="NCBI Taxonomy" id="301880"/>
    <lineage>
        <taxon>Eukaryota</taxon>
        <taxon>Viridiplantae</taxon>
        <taxon>Streptophyta</taxon>
        <taxon>Embryophyta</taxon>
        <taxon>Tracheophyta</taxon>
        <taxon>Spermatophyta</taxon>
        <taxon>Magnoliopsida</taxon>
        <taxon>eudicotyledons</taxon>
        <taxon>Gunneridae</taxon>
        <taxon>Pentapetalae</taxon>
        <taxon>asterids</taxon>
        <taxon>campanulids</taxon>
        <taxon>Asterales</taxon>
        <taxon>Asteraceae</taxon>
        <taxon>Asteroideae</taxon>
        <taxon>Anthemideae</taxon>
        <taxon>Anthemidinae</taxon>
        <taxon>Tanacetum</taxon>
    </lineage>
</organism>
<dbReference type="Proteomes" id="UP001151760">
    <property type="component" value="Unassembled WGS sequence"/>
</dbReference>
<feature type="compositionally biased region" description="Basic residues" evidence="2">
    <location>
        <begin position="390"/>
        <end position="401"/>
    </location>
</feature>
<protein>
    <submittedName>
        <fullName evidence="4">FAR1-related sequence 5-like protein</fullName>
    </submittedName>
</protein>
<sequence length="499" mass="57298">MGKLTTFSKESECSIPRDVIDTGEGSIPNDVFDAVEGSNTRAQTDIDVSEDEKPKLCDIFDTFDDGYNMYKVYSEKDRFNIRKSGLKRYKGKITHRYVLCNRAGKVRSKFDINTLKEGDAEDEEKDGKRKRKRKTVSRVTNCLAKIGFKAIPGTNCYKLFDFIENHNHPLMNKNNMDLSRARRQLYFGDYIYIHRASLSNIGPTLAHQLKVALMGGYDKVRRTPRDYRNFKRAVNLFIGDREAQMIVDKMINRQLHVPEFSFEHHVLHDELVSMFWADDTMKCNYAIFGDVVSFDATFRTNKYDFVFVPFTGIDHNQKCVTFGAALLSDETEDSYCWMLKAFFKVHQKQSPIALTDQDAALRNVVVKNFPDSKHRLCVAVPKQVVIKNLKKSSNKGSKRRKSAAEEVKAKKKPRTTRKVPFKCRRCGKCGRKGHNRRKCTGKNVMEEDEVQEVDGEDEVDEEDEIQDVDEDYESDEDNASGEDNSSDEDASAEVESDDN</sequence>
<feature type="domain" description="CCHC-type" evidence="3">
    <location>
        <begin position="424"/>
        <end position="439"/>
    </location>
</feature>
<name>A0ABQ5GQN3_9ASTR</name>
<feature type="compositionally biased region" description="Acidic residues" evidence="2">
    <location>
        <begin position="446"/>
        <end position="499"/>
    </location>
</feature>
<keyword evidence="1" id="KW-0863">Zinc-finger</keyword>
<comment type="caution">
    <text evidence="4">The sequence shown here is derived from an EMBL/GenBank/DDBJ whole genome shotgun (WGS) entry which is preliminary data.</text>
</comment>
<evidence type="ECO:0000313" key="5">
    <source>
        <dbReference type="Proteomes" id="UP001151760"/>
    </source>
</evidence>
<keyword evidence="1" id="KW-0862">Zinc</keyword>
<dbReference type="PROSITE" id="PS50158">
    <property type="entry name" value="ZF_CCHC"/>
    <property type="match status" value="1"/>
</dbReference>
<dbReference type="InterPro" id="IPR004330">
    <property type="entry name" value="FAR1_DNA_bnd_dom"/>
</dbReference>
<dbReference type="Pfam" id="PF10551">
    <property type="entry name" value="MULE"/>
    <property type="match status" value="1"/>
</dbReference>
<dbReference type="InterPro" id="IPR018289">
    <property type="entry name" value="MULE_transposase_dom"/>
</dbReference>
<dbReference type="InterPro" id="IPR001878">
    <property type="entry name" value="Znf_CCHC"/>
</dbReference>
<keyword evidence="5" id="KW-1185">Reference proteome</keyword>
<dbReference type="PANTHER" id="PTHR47718">
    <property type="entry name" value="OS01G0519700 PROTEIN"/>
    <property type="match status" value="1"/>
</dbReference>
<accession>A0ABQ5GQN3</accession>
<proteinExistence type="predicted"/>
<gene>
    <name evidence="4" type="ORF">Tco_1044271</name>
</gene>
<evidence type="ECO:0000259" key="3">
    <source>
        <dbReference type="PROSITE" id="PS50158"/>
    </source>
</evidence>
<reference evidence="4" key="2">
    <citation type="submission" date="2022-01" db="EMBL/GenBank/DDBJ databases">
        <authorList>
            <person name="Yamashiro T."/>
            <person name="Shiraishi A."/>
            <person name="Satake H."/>
            <person name="Nakayama K."/>
        </authorList>
    </citation>
    <scope>NUCLEOTIDE SEQUENCE</scope>
</reference>
<dbReference type="PANTHER" id="PTHR47718:SF12">
    <property type="entry name" value="PROTEIN FAR1-RELATED SEQUENCE"/>
    <property type="match status" value="1"/>
</dbReference>
<reference evidence="4" key="1">
    <citation type="journal article" date="2022" name="Int. J. Mol. Sci.">
        <title>Draft Genome of Tanacetum Coccineum: Genomic Comparison of Closely Related Tanacetum-Family Plants.</title>
        <authorList>
            <person name="Yamashiro T."/>
            <person name="Shiraishi A."/>
            <person name="Nakayama K."/>
            <person name="Satake H."/>
        </authorList>
    </citation>
    <scope>NUCLEOTIDE SEQUENCE</scope>
</reference>